<name>A0AAD7ZGY7_DIPPU</name>
<sequence>LPLVLLPSIGLSSLALFASRLTFPSVCRILFPSLIRGLILGTASNADRLHPAAEISLSRFISELSLLDG</sequence>
<evidence type="ECO:0000313" key="3">
    <source>
        <dbReference type="Proteomes" id="UP001233999"/>
    </source>
</evidence>
<evidence type="ECO:0000313" key="2">
    <source>
        <dbReference type="EMBL" id="KAJ9580464.1"/>
    </source>
</evidence>
<protein>
    <submittedName>
        <fullName evidence="2">Uncharacterized protein</fullName>
    </submittedName>
</protein>
<gene>
    <name evidence="2" type="ORF">L9F63_024353</name>
</gene>
<dbReference type="Proteomes" id="UP001233999">
    <property type="component" value="Unassembled WGS sequence"/>
</dbReference>
<feature type="signal peptide" evidence="1">
    <location>
        <begin position="1"/>
        <end position="20"/>
    </location>
</feature>
<comment type="caution">
    <text evidence="2">The sequence shown here is derived from an EMBL/GenBank/DDBJ whole genome shotgun (WGS) entry which is preliminary data.</text>
</comment>
<feature type="chain" id="PRO_5042223474" evidence="1">
    <location>
        <begin position="21"/>
        <end position="69"/>
    </location>
</feature>
<feature type="non-terminal residue" evidence="2">
    <location>
        <position position="69"/>
    </location>
</feature>
<evidence type="ECO:0000256" key="1">
    <source>
        <dbReference type="SAM" id="SignalP"/>
    </source>
</evidence>
<organism evidence="2 3">
    <name type="scientific">Diploptera punctata</name>
    <name type="common">Pacific beetle cockroach</name>
    <dbReference type="NCBI Taxonomy" id="6984"/>
    <lineage>
        <taxon>Eukaryota</taxon>
        <taxon>Metazoa</taxon>
        <taxon>Ecdysozoa</taxon>
        <taxon>Arthropoda</taxon>
        <taxon>Hexapoda</taxon>
        <taxon>Insecta</taxon>
        <taxon>Pterygota</taxon>
        <taxon>Neoptera</taxon>
        <taxon>Polyneoptera</taxon>
        <taxon>Dictyoptera</taxon>
        <taxon>Blattodea</taxon>
        <taxon>Blaberoidea</taxon>
        <taxon>Blaberidae</taxon>
        <taxon>Diplopterinae</taxon>
        <taxon>Diploptera</taxon>
    </lineage>
</organism>
<proteinExistence type="predicted"/>
<accession>A0AAD7ZGY7</accession>
<reference evidence="2" key="2">
    <citation type="submission" date="2023-05" db="EMBL/GenBank/DDBJ databases">
        <authorList>
            <person name="Fouks B."/>
        </authorList>
    </citation>
    <scope>NUCLEOTIDE SEQUENCE</scope>
    <source>
        <strain evidence="2">Stay&amp;Tobe</strain>
        <tissue evidence="2">Testes</tissue>
    </source>
</reference>
<dbReference type="EMBL" id="JASPKZ010008322">
    <property type="protein sequence ID" value="KAJ9580464.1"/>
    <property type="molecule type" value="Genomic_DNA"/>
</dbReference>
<dbReference type="AlphaFoldDB" id="A0AAD7ZGY7"/>
<keyword evidence="3" id="KW-1185">Reference proteome</keyword>
<feature type="non-terminal residue" evidence="2">
    <location>
        <position position="1"/>
    </location>
</feature>
<reference evidence="2" key="1">
    <citation type="journal article" date="2023" name="IScience">
        <title>Live-bearing cockroach genome reveals convergent evolutionary mechanisms linked to viviparity in insects and beyond.</title>
        <authorList>
            <person name="Fouks B."/>
            <person name="Harrison M.C."/>
            <person name="Mikhailova A.A."/>
            <person name="Marchal E."/>
            <person name="English S."/>
            <person name="Carruthers M."/>
            <person name="Jennings E.C."/>
            <person name="Chiamaka E.L."/>
            <person name="Frigard R.A."/>
            <person name="Pippel M."/>
            <person name="Attardo G.M."/>
            <person name="Benoit J.B."/>
            <person name="Bornberg-Bauer E."/>
            <person name="Tobe S.S."/>
        </authorList>
    </citation>
    <scope>NUCLEOTIDE SEQUENCE</scope>
    <source>
        <strain evidence="2">Stay&amp;Tobe</strain>
    </source>
</reference>
<keyword evidence="1" id="KW-0732">Signal</keyword>